<dbReference type="HOGENOM" id="CLU_005373_0_0_7"/>
<evidence type="ECO:0000256" key="3">
    <source>
        <dbReference type="ARBA" id="ARBA00022705"/>
    </source>
</evidence>
<dbReference type="InterPro" id="IPR007692">
    <property type="entry name" value="DNA_helicase_DnaB"/>
</dbReference>
<keyword evidence="4 12" id="KW-0547">Nucleotide-binding</keyword>
<evidence type="ECO:0000256" key="8">
    <source>
        <dbReference type="ARBA" id="ARBA00023125"/>
    </source>
</evidence>
<evidence type="ECO:0000256" key="7">
    <source>
        <dbReference type="ARBA" id="ARBA00022840"/>
    </source>
</evidence>
<keyword evidence="15" id="KW-1185">Reference proteome</keyword>
<dbReference type="SUPFAM" id="SSF48024">
    <property type="entry name" value="N-terminal domain of DnaB helicase"/>
    <property type="match status" value="1"/>
</dbReference>
<accession>B8J7W4</accession>
<evidence type="ECO:0000256" key="12">
    <source>
        <dbReference type="RuleBase" id="RU362085"/>
    </source>
</evidence>
<dbReference type="GO" id="GO:0005829">
    <property type="term" value="C:cytosol"/>
    <property type="evidence" value="ECO:0007669"/>
    <property type="project" value="TreeGrafter"/>
</dbReference>
<dbReference type="RefSeq" id="WP_012631544.1">
    <property type="nucleotide sequence ID" value="NC_011891.1"/>
</dbReference>
<dbReference type="GO" id="GO:1990077">
    <property type="term" value="C:primosome complex"/>
    <property type="evidence" value="ECO:0007669"/>
    <property type="project" value="UniProtKB-UniRule"/>
</dbReference>
<evidence type="ECO:0000256" key="4">
    <source>
        <dbReference type="ARBA" id="ARBA00022741"/>
    </source>
</evidence>
<dbReference type="NCBIfam" id="TIGR00665">
    <property type="entry name" value="DnaB"/>
    <property type="match status" value="1"/>
</dbReference>
<gene>
    <name evidence="14" type="ordered locus">A2cp1_0097</name>
</gene>
<keyword evidence="5 12" id="KW-0378">Hydrolase</keyword>
<dbReference type="Pfam" id="PF00772">
    <property type="entry name" value="DnaB"/>
    <property type="match status" value="1"/>
</dbReference>
<dbReference type="InterPro" id="IPR036185">
    <property type="entry name" value="DNA_heli_DnaB-like_N_sf"/>
</dbReference>
<keyword evidence="3 12" id="KW-0235">DNA replication</keyword>
<dbReference type="PANTHER" id="PTHR30153:SF2">
    <property type="entry name" value="REPLICATIVE DNA HELICASE"/>
    <property type="match status" value="1"/>
</dbReference>
<comment type="catalytic activity">
    <reaction evidence="10 12">
        <text>ATP + H2O = ADP + phosphate + H(+)</text>
        <dbReference type="Rhea" id="RHEA:13065"/>
        <dbReference type="ChEBI" id="CHEBI:15377"/>
        <dbReference type="ChEBI" id="CHEBI:15378"/>
        <dbReference type="ChEBI" id="CHEBI:30616"/>
        <dbReference type="ChEBI" id="CHEBI:43474"/>
        <dbReference type="ChEBI" id="CHEBI:456216"/>
        <dbReference type="EC" id="5.6.2.3"/>
    </reaction>
</comment>
<evidence type="ECO:0000256" key="10">
    <source>
        <dbReference type="ARBA" id="ARBA00048954"/>
    </source>
</evidence>
<keyword evidence="9" id="KW-0413">Isomerase</keyword>
<evidence type="ECO:0000256" key="5">
    <source>
        <dbReference type="ARBA" id="ARBA00022801"/>
    </source>
</evidence>
<dbReference type="SUPFAM" id="SSF52540">
    <property type="entry name" value="P-loop containing nucleoside triphosphate hydrolases"/>
    <property type="match status" value="1"/>
</dbReference>
<dbReference type="GO" id="GO:0003677">
    <property type="term" value="F:DNA binding"/>
    <property type="evidence" value="ECO:0007669"/>
    <property type="project" value="UniProtKB-UniRule"/>
</dbReference>
<dbReference type="Gene3D" id="1.10.860.10">
    <property type="entry name" value="DNAb Helicase, Chain A"/>
    <property type="match status" value="1"/>
</dbReference>
<protein>
    <recommendedName>
        <fullName evidence="11 12">Replicative DNA helicase</fullName>
        <ecNumber evidence="11 12">5.6.2.3</ecNumber>
    </recommendedName>
</protein>
<evidence type="ECO:0000256" key="6">
    <source>
        <dbReference type="ARBA" id="ARBA00022806"/>
    </source>
</evidence>
<comment type="similarity">
    <text evidence="1 12">Belongs to the helicase family. DnaB subfamily.</text>
</comment>
<dbReference type="KEGG" id="acp:A2cp1_0097"/>
<evidence type="ECO:0000256" key="11">
    <source>
        <dbReference type="NCBIfam" id="TIGR00665"/>
    </source>
</evidence>
<dbReference type="InterPro" id="IPR016136">
    <property type="entry name" value="DNA_helicase_N/primase_C"/>
</dbReference>
<dbReference type="InterPro" id="IPR027417">
    <property type="entry name" value="P-loop_NTPase"/>
</dbReference>
<evidence type="ECO:0000259" key="13">
    <source>
        <dbReference type="PROSITE" id="PS51199"/>
    </source>
</evidence>
<dbReference type="CDD" id="cd00984">
    <property type="entry name" value="DnaB_C"/>
    <property type="match status" value="1"/>
</dbReference>
<feature type="domain" description="SF4 helicase" evidence="13">
    <location>
        <begin position="197"/>
        <end position="471"/>
    </location>
</feature>
<evidence type="ECO:0000256" key="1">
    <source>
        <dbReference type="ARBA" id="ARBA00008428"/>
    </source>
</evidence>
<dbReference type="Pfam" id="PF03796">
    <property type="entry name" value="DnaB_C"/>
    <property type="match status" value="1"/>
</dbReference>
<evidence type="ECO:0000256" key="2">
    <source>
        <dbReference type="ARBA" id="ARBA00022515"/>
    </source>
</evidence>
<dbReference type="Gene3D" id="3.40.50.300">
    <property type="entry name" value="P-loop containing nucleotide triphosphate hydrolases"/>
    <property type="match status" value="1"/>
</dbReference>
<dbReference type="InterPro" id="IPR007693">
    <property type="entry name" value="DNA_helicase_DnaB-like_N"/>
</dbReference>
<keyword evidence="2 12" id="KW-0639">Primosome</keyword>
<dbReference type="PANTHER" id="PTHR30153">
    <property type="entry name" value="REPLICATIVE DNA HELICASE DNAB"/>
    <property type="match status" value="1"/>
</dbReference>
<dbReference type="PROSITE" id="PS51199">
    <property type="entry name" value="SF4_HELICASE"/>
    <property type="match status" value="1"/>
</dbReference>
<evidence type="ECO:0000313" key="15">
    <source>
        <dbReference type="Proteomes" id="UP000007089"/>
    </source>
</evidence>
<dbReference type="GO" id="GO:0006269">
    <property type="term" value="P:DNA replication, synthesis of primer"/>
    <property type="evidence" value="ECO:0007669"/>
    <property type="project" value="UniProtKB-UniRule"/>
</dbReference>
<proteinExistence type="inferred from homology"/>
<organism evidence="14 15">
    <name type="scientific">Anaeromyxobacter dehalogenans (strain ATCC BAA-258 / DSM 21875 / 2CP-1)</name>
    <dbReference type="NCBI Taxonomy" id="455488"/>
    <lineage>
        <taxon>Bacteria</taxon>
        <taxon>Pseudomonadati</taxon>
        <taxon>Myxococcota</taxon>
        <taxon>Myxococcia</taxon>
        <taxon>Myxococcales</taxon>
        <taxon>Cystobacterineae</taxon>
        <taxon>Anaeromyxobacteraceae</taxon>
        <taxon>Anaeromyxobacter</taxon>
    </lineage>
</organism>
<evidence type="ECO:0000313" key="14">
    <source>
        <dbReference type="EMBL" id="ACL63456.1"/>
    </source>
</evidence>
<dbReference type="GO" id="GO:0043139">
    <property type="term" value="F:5'-3' DNA helicase activity"/>
    <property type="evidence" value="ECO:0007669"/>
    <property type="project" value="UniProtKB-EC"/>
</dbReference>
<name>B8J7W4_ANAD2</name>
<dbReference type="GO" id="GO:0005524">
    <property type="term" value="F:ATP binding"/>
    <property type="evidence" value="ECO:0007669"/>
    <property type="project" value="UniProtKB-UniRule"/>
</dbReference>
<dbReference type="InterPro" id="IPR007694">
    <property type="entry name" value="DNA_helicase_DnaB-like_C"/>
</dbReference>
<keyword evidence="7 12" id="KW-0067">ATP-binding</keyword>
<sequence>MAESDPARRVAEAGVSPLRSARDLPHSLEAEQAVLGAILVEETAFDQVAALLRAGDFYLLAHQHVYGACEELARESKTLDPILIQQRLDAKGLLGSAVPHELPLTLARAIGTASNVGHYARTVQDLARLRVMMLTAQRLVERGYEAGANVQHFLDAAQQEVFGAAQGTSVDTLKKISEPVLRALENLEAVQKRVQAGLSPITGVPTGIQTLDRNTLGLQPGTLTVLAARPSVGKTAFALNIATHAATKAQRKVAFFSLEMPADQLALRMLASEGKLDWRKLSQGQLSRHDWDKLATQADRIGAASLWLDDNFVLTPVELRSKCRKLKRENGGLDLVMIDYLQLMHAPSDRSNQSREQEIATISRSLKSLAKELECPIVALSQLNRSVEKRKGEPPMLSDLRESGAIEQDADIVMFLHRAEEDNKDVQQGTAAGDTLPVQLIVAKQRQGPTCTIDLVFFKSTTYFAEMDRRPQQ</sequence>
<dbReference type="AlphaFoldDB" id="B8J7W4"/>
<reference evidence="14" key="1">
    <citation type="submission" date="2009-01" db="EMBL/GenBank/DDBJ databases">
        <title>Complete sequence of Anaeromyxobacter dehalogenans 2CP-1.</title>
        <authorList>
            <consortium name="US DOE Joint Genome Institute"/>
            <person name="Lucas S."/>
            <person name="Copeland A."/>
            <person name="Lapidus A."/>
            <person name="Glavina del Rio T."/>
            <person name="Dalin E."/>
            <person name="Tice H."/>
            <person name="Bruce D."/>
            <person name="Goodwin L."/>
            <person name="Pitluck S."/>
            <person name="Saunders E."/>
            <person name="Brettin T."/>
            <person name="Detter J.C."/>
            <person name="Han C."/>
            <person name="Larimer F."/>
            <person name="Land M."/>
            <person name="Hauser L."/>
            <person name="Kyrpides N."/>
            <person name="Ovchinnikova G."/>
            <person name="Beliaev A.S."/>
            <person name="Richardson P."/>
        </authorList>
    </citation>
    <scope>NUCLEOTIDE SEQUENCE</scope>
    <source>
        <strain evidence="14">2CP-1</strain>
    </source>
</reference>
<evidence type="ECO:0000256" key="9">
    <source>
        <dbReference type="ARBA" id="ARBA00023235"/>
    </source>
</evidence>
<keyword evidence="8 12" id="KW-0238">DNA-binding</keyword>
<keyword evidence="6 12" id="KW-0347">Helicase</keyword>
<dbReference type="EMBL" id="CP001359">
    <property type="protein sequence ID" value="ACL63456.1"/>
    <property type="molecule type" value="Genomic_DNA"/>
</dbReference>
<comment type="function">
    <text evidence="12">The main replicative DNA helicase, it participates in initiation and elongation during chromosome replication. Travels ahead of the DNA replisome, separating dsDNA into templates for DNA synthesis. A processive ATP-dependent 5'-3' DNA helicase it has DNA-dependent ATPase activity.</text>
</comment>
<dbReference type="Proteomes" id="UP000007089">
    <property type="component" value="Chromosome"/>
</dbReference>
<dbReference type="EC" id="5.6.2.3" evidence="11 12"/>
<dbReference type="GO" id="GO:0016887">
    <property type="term" value="F:ATP hydrolysis activity"/>
    <property type="evidence" value="ECO:0007669"/>
    <property type="project" value="RHEA"/>
</dbReference>